<evidence type="ECO:0000256" key="2">
    <source>
        <dbReference type="ARBA" id="ARBA00022729"/>
    </source>
</evidence>
<protein>
    <submittedName>
        <fullName evidence="5">Uncharacterized protein</fullName>
    </submittedName>
</protein>
<organism evidence="5 6">
    <name type="scientific">Polypedilum vanderplanki</name>
    <name type="common">Sleeping chironomid midge</name>
    <dbReference type="NCBI Taxonomy" id="319348"/>
    <lineage>
        <taxon>Eukaryota</taxon>
        <taxon>Metazoa</taxon>
        <taxon>Ecdysozoa</taxon>
        <taxon>Arthropoda</taxon>
        <taxon>Hexapoda</taxon>
        <taxon>Insecta</taxon>
        <taxon>Pterygota</taxon>
        <taxon>Neoptera</taxon>
        <taxon>Endopterygota</taxon>
        <taxon>Diptera</taxon>
        <taxon>Nematocera</taxon>
        <taxon>Chironomoidea</taxon>
        <taxon>Chironomidae</taxon>
        <taxon>Chironominae</taxon>
        <taxon>Polypedilum</taxon>
        <taxon>Polypedilum</taxon>
    </lineage>
</organism>
<accession>A0A9J6BIZ6</accession>
<dbReference type="SMART" id="SM00364">
    <property type="entry name" value="LRR_BAC"/>
    <property type="match status" value="3"/>
</dbReference>
<keyword evidence="1" id="KW-0433">Leucine-rich repeat</keyword>
<name>A0A9J6BIZ6_POLVA</name>
<evidence type="ECO:0000313" key="6">
    <source>
        <dbReference type="Proteomes" id="UP001107558"/>
    </source>
</evidence>
<feature type="chain" id="PRO_5039890656" evidence="4">
    <location>
        <begin position="20"/>
        <end position="344"/>
    </location>
</feature>
<dbReference type="InterPro" id="IPR032675">
    <property type="entry name" value="LRR_dom_sf"/>
</dbReference>
<keyword evidence="2 4" id="KW-0732">Signal</keyword>
<dbReference type="PANTHER" id="PTHR24373:SF370">
    <property type="entry name" value="FISH-LIPS, ISOFORM E"/>
    <property type="match status" value="1"/>
</dbReference>
<evidence type="ECO:0000313" key="5">
    <source>
        <dbReference type="EMBL" id="KAG5669789.1"/>
    </source>
</evidence>
<dbReference type="PANTHER" id="PTHR24373">
    <property type="entry name" value="SLIT RELATED LEUCINE-RICH REPEAT NEURONAL PROTEIN"/>
    <property type="match status" value="1"/>
</dbReference>
<dbReference type="InterPro" id="IPR050328">
    <property type="entry name" value="Dev_Immune_Receptor"/>
</dbReference>
<keyword evidence="3" id="KW-0677">Repeat</keyword>
<gene>
    <name evidence="5" type="ORF">PVAND_000082</name>
</gene>
<dbReference type="SMART" id="SM00365">
    <property type="entry name" value="LRR_SD22"/>
    <property type="match status" value="5"/>
</dbReference>
<evidence type="ECO:0000256" key="3">
    <source>
        <dbReference type="ARBA" id="ARBA00022737"/>
    </source>
</evidence>
<dbReference type="GO" id="GO:0005615">
    <property type="term" value="C:extracellular space"/>
    <property type="evidence" value="ECO:0007669"/>
    <property type="project" value="TreeGrafter"/>
</dbReference>
<evidence type="ECO:0000256" key="4">
    <source>
        <dbReference type="SAM" id="SignalP"/>
    </source>
</evidence>
<dbReference type="Pfam" id="PF13855">
    <property type="entry name" value="LRR_8"/>
    <property type="match status" value="3"/>
</dbReference>
<dbReference type="EMBL" id="JADBJN010000003">
    <property type="protein sequence ID" value="KAG5669789.1"/>
    <property type="molecule type" value="Genomic_DNA"/>
</dbReference>
<proteinExistence type="predicted"/>
<dbReference type="Gene3D" id="3.80.10.10">
    <property type="entry name" value="Ribonuclease Inhibitor"/>
    <property type="match status" value="2"/>
</dbReference>
<dbReference type="FunFam" id="3.80.10.10:FF:001164">
    <property type="entry name" value="GH01279p"/>
    <property type="match status" value="1"/>
</dbReference>
<dbReference type="InterPro" id="IPR001611">
    <property type="entry name" value="Leu-rich_rpt"/>
</dbReference>
<keyword evidence="6" id="KW-1185">Reference proteome</keyword>
<dbReference type="AlphaFoldDB" id="A0A9J6BIZ6"/>
<feature type="signal peptide" evidence="4">
    <location>
        <begin position="1"/>
        <end position="19"/>
    </location>
</feature>
<dbReference type="SUPFAM" id="SSF52058">
    <property type="entry name" value="L domain-like"/>
    <property type="match status" value="1"/>
</dbReference>
<sequence>MKILVGILIFVLTITSIASESVINGELANERYNCTWDKRLICENILAYLVDDKSTIIDSEDFEMTVDRNEYVEGFYFSQCTMENYHICAFQKNHKIKFLPIKISDKFPNFVVIFAEVKSFLKIRKDSFQNLNKLRKLALAKNNIETIETGSFDDLVELKTLTLSQNKIKNADENIFKNLVNLEESSIDNNEISVLNPKLFENLRKLKELDISANKLDSIHENLFKNLVNLETLEIQNCDLRSLPETIFENLPELKTLTASKNQLKTLPENLFKNNQNFISLDFSRNKIQKLSYKTFENLPNIKYIALKGNECINADFGQWFKAELINDYQKNQLKNELNEKCSS</sequence>
<evidence type="ECO:0000256" key="1">
    <source>
        <dbReference type="ARBA" id="ARBA00022614"/>
    </source>
</evidence>
<dbReference type="InterPro" id="IPR003591">
    <property type="entry name" value="Leu-rich_rpt_typical-subtyp"/>
</dbReference>
<dbReference type="Proteomes" id="UP001107558">
    <property type="component" value="Chromosome 3"/>
</dbReference>
<comment type="caution">
    <text evidence="5">The sequence shown here is derived from an EMBL/GenBank/DDBJ whole genome shotgun (WGS) entry which is preliminary data.</text>
</comment>
<dbReference type="OrthoDB" id="27267at2759"/>
<dbReference type="SMART" id="SM00369">
    <property type="entry name" value="LRR_TYP"/>
    <property type="match status" value="6"/>
</dbReference>
<reference evidence="5" key="1">
    <citation type="submission" date="2021-03" db="EMBL/GenBank/DDBJ databases">
        <title>Chromosome level genome of the anhydrobiotic midge Polypedilum vanderplanki.</title>
        <authorList>
            <person name="Yoshida Y."/>
            <person name="Kikawada T."/>
            <person name="Gusev O."/>
        </authorList>
    </citation>
    <scope>NUCLEOTIDE SEQUENCE</scope>
    <source>
        <strain evidence="5">NIAS01</strain>
        <tissue evidence="5">Whole body or cell culture</tissue>
    </source>
</reference>
<dbReference type="GO" id="GO:0031012">
    <property type="term" value="C:extracellular matrix"/>
    <property type="evidence" value="ECO:0007669"/>
    <property type="project" value="TreeGrafter"/>
</dbReference>